<dbReference type="AlphaFoldDB" id="A0A4S8LM24"/>
<evidence type="ECO:0000313" key="1">
    <source>
        <dbReference type="EMBL" id="THU90346.1"/>
    </source>
</evidence>
<feature type="non-terminal residue" evidence="1">
    <location>
        <position position="129"/>
    </location>
</feature>
<evidence type="ECO:0000313" key="2">
    <source>
        <dbReference type="Proteomes" id="UP000297245"/>
    </source>
</evidence>
<evidence type="ECO:0008006" key="3">
    <source>
        <dbReference type="Google" id="ProtNLM"/>
    </source>
</evidence>
<dbReference type="EMBL" id="ML179337">
    <property type="protein sequence ID" value="THU90346.1"/>
    <property type="molecule type" value="Genomic_DNA"/>
</dbReference>
<dbReference type="OrthoDB" id="3053652at2759"/>
<gene>
    <name evidence="1" type="ORF">K435DRAFT_676202</name>
</gene>
<proteinExistence type="predicted"/>
<dbReference type="Proteomes" id="UP000297245">
    <property type="component" value="Unassembled WGS sequence"/>
</dbReference>
<keyword evidence="2" id="KW-1185">Reference proteome</keyword>
<reference evidence="1 2" key="1">
    <citation type="journal article" date="2019" name="Nat. Ecol. Evol.">
        <title>Megaphylogeny resolves global patterns of mushroom evolution.</title>
        <authorList>
            <person name="Varga T."/>
            <person name="Krizsan K."/>
            <person name="Foldi C."/>
            <person name="Dima B."/>
            <person name="Sanchez-Garcia M."/>
            <person name="Sanchez-Ramirez S."/>
            <person name="Szollosi G.J."/>
            <person name="Szarkandi J.G."/>
            <person name="Papp V."/>
            <person name="Albert L."/>
            <person name="Andreopoulos W."/>
            <person name="Angelini C."/>
            <person name="Antonin V."/>
            <person name="Barry K.W."/>
            <person name="Bougher N.L."/>
            <person name="Buchanan P."/>
            <person name="Buyck B."/>
            <person name="Bense V."/>
            <person name="Catcheside P."/>
            <person name="Chovatia M."/>
            <person name="Cooper J."/>
            <person name="Damon W."/>
            <person name="Desjardin D."/>
            <person name="Finy P."/>
            <person name="Geml J."/>
            <person name="Haridas S."/>
            <person name="Hughes K."/>
            <person name="Justo A."/>
            <person name="Karasinski D."/>
            <person name="Kautmanova I."/>
            <person name="Kiss B."/>
            <person name="Kocsube S."/>
            <person name="Kotiranta H."/>
            <person name="LaButti K.M."/>
            <person name="Lechner B.E."/>
            <person name="Liimatainen K."/>
            <person name="Lipzen A."/>
            <person name="Lukacs Z."/>
            <person name="Mihaltcheva S."/>
            <person name="Morgado L.N."/>
            <person name="Niskanen T."/>
            <person name="Noordeloos M.E."/>
            <person name="Ohm R.A."/>
            <person name="Ortiz-Santana B."/>
            <person name="Ovrebo C."/>
            <person name="Racz N."/>
            <person name="Riley R."/>
            <person name="Savchenko A."/>
            <person name="Shiryaev A."/>
            <person name="Soop K."/>
            <person name="Spirin V."/>
            <person name="Szebenyi C."/>
            <person name="Tomsovsky M."/>
            <person name="Tulloss R.E."/>
            <person name="Uehling J."/>
            <person name="Grigoriev I.V."/>
            <person name="Vagvolgyi C."/>
            <person name="Papp T."/>
            <person name="Martin F.M."/>
            <person name="Miettinen O."/>
            <person name="Hibbett D.S."/>
            <person name="Nagy L.G."/>
        </authorList>
    </citation>
    <scope>NUCLEOTIDE SEQUENCE [LARGE SCALE GENOMIC DNA]</scope>
    <source>
        <strain evidence="1 2">CBS 962.96</strain>
    </source>
</reference>
<accession>A0A4S8LM24</accession>
<name>A0A4S8LM24_DENBC</name>
<protein>
    <recommendedName>
        <fullName evidence="3">F-box domain-containing protein</fullName>
    </recommendedName>
</protein>
<sequence>MDEGGIEERHFDILLTHLPRLREFHISLEFWDSSMSTWQHEMFTKPAPKLESLSIIPKTSQGSTLPSLFGGDMPRLKHLFLEHYTSWPQNHFHNLTHVCIFDQDVLSVPTTAHFLDLLDSSPLLEELAL</sequence>
<organism evidence="1 2">
    <name type="scientific">Dendrothele bispora (strain CBS 962.96)</name>
    <dbReference type="NCBI Taxonomy" id="1314807"/>
    <lineage>
        <taxon>Eukaryota</taxon>
        <taxon>Fungi</taxon>
        <taxon>Dikarya</taxon>
        <taxon>Basidiomycota</taxon>
        <taxon>Agaricomycotina</taxon>
        <taxon>Agaricomycetes</taxon>
        <taxon>Agaricomycetidae</taxon>
        <taxon>Agaricales</taxon>
        <taxon>Agaricales incertae sedis</taxon>
        <taxon>Dendrothele</taxon>
    </lineage>
</organism>